<reference evidence="2 3" key="1">
    <citation type="submission" date="2016-10" db="EMBL/GenBank/DDBJ databases">
        <title>The Draft Genome Sequence of Actinokineospora bangkokensis 44EHWT reveals the biosynthetic pathway of antifungal compounds Thailandins with unusual extender unit butylmalonyl-CoA.</title>
        <authorList>
            <person name="Greule A."/>
            <person name="Intra B."/>
            <person name="Flemming S."/>
            <person name="Rommel M.G."/>
            <person name="Panbangred W."/>
            <person name="Bechthold A."/>
        </authorList>
    </citation>
    <scope>NUCLEOTIDE SEQUENCE [LARGE SCALE GENOMIC DNA]</scope>
    <source>
        <strain evidence="2 3">44EHW</strain>
    </source>
</reference>
<dbReference type="SUPFAM" id="SSF48452">
    <property type="entry name" value="TPR-like"/>
    <property type="match status" value="1"/>
</dbReference>
<dbReference type="OrthoDB" id="3683482at2"/>
<gene>
    <name evidence="2" type="ORF">BJP25_26590</name>
</gene>
<dbReference type="EMBL" id="MKQR01000025">
    <property type="protein sequence ID" value="OLR91244.1"/>
    <property type="molecule type" value="Genomic_DNA"/>
</dbReference>
<protein>
    <submittedName>
        <fullName evidence="2">Uncharacterized protein</fullName>
    </submittedName>
</protein>
<proteinExistence type="predicted"/>
<dbReference type="InterPro" id="IPR011990">
    <property type="entry name" value="TPR-like_helical_dom_sf"/>
</dbReference>
<dbReference type="RefSeq" id="WP_075976901.1">
    <property type="nucleotide sequence ID" value="NZ_MKQR01000025.1"/>
</dbReference>
<dbReference type="Gene3D" id="1.25.40.10">
    <property type="entry name" value="Tetratricopeptide repeat domain"/>
    <property type="match status" value="1"/>
</dbReference>
<evidence type="ECO:0000313" key="2">
    <source>
        <dbReference type="EMBL" id="OLR91244.1"/>
    </source>
</evidence>
<dbReference type="Pfam" id="PF13432">
    <property type="entry name" value="TPR_16"/>
    <property type="match status" value="1"/>
</dbReference>
<feature type="transmembrane region" description="Helical" evidence="1">
    <location>
        <begin position="206"/>
        <end position="225"/>
    </location>
</feature>
<comment type="caution">
    <text evidence="2">The sequence shown here is derived from an EMBL/GenBank/DDBJ whole genome shotgun (WGS) entry which is preliminary data.</text>
</comment>
<evidence type="ECO:0000313" key="3">
    <source>
        <dbReference type="Proteomes" id="UP000186040"/>
    </source>
</evidence>
<organism evidence="2 3">
    <name type="scientific">Actinokineospora bangkokensis</name>
    <dbReference type="NCBI Taxonomy" id="1193682"/>
    <lineage>
        <taxon>Bacteria</taxon>
        <taxon>Bacillati</taxon>
        <taxon>Actinomycetota</taxon>
        <taxon>Actinomycetes</taxon>
        <taxon>Pseudonocardiales</taxon>
        <taxon>Pseudonocardiaceae</taxon>
        <taxon>Actinokineospora</taxon>
    </lineage>
</organism>
<keyword evidence="1" id="KW-0472">Membrane</keyword>
<evidence type="ECO:0000256" key="1">
    <source>
        <dbReference type="SAM" id="Phobius"/>
    </source>
</evidence>
<keyword evidence="1" id="KW-0812">Transmembrane</keyword>
<dbReference type="Proteomes" id="UP000186040">
    <property type="component" value="Unassembled WGS sequence"/>
</dbReference>
<accession>A0A1Q9LGV7</accession>
<dbReference type="STRING" id="1193682.BJP25_26590"/>
<sequence length="275" mass="29008">MLRTWEDVIAKWRAAPAAPPGAPSAADRGRSALLSGHLDEARAQFEAALAERGHPHDHVGLGDVALARGQVRSAVRSYRAALGQAPGDRLALLGLSQAHVANGEALAAAEELERLHGGDPDPVLRYYLASTWCSVADQARAAAPGERAEAGATGAFTTAEQVATCERAARRILDLDVDDEELRRTAERLLAEVDTARRYRWQPEGIAVSLAVLAASLGLTLVAIGGVSGSVALVVAGIVTGSALLYLIVVRFRRPGWRGPRRGPWVAGTGHPGHR</sequence>
<feature type="transmembrane region" description="Helical" evidence="1">
    <location>
        <begin position="231"/>
        <end position="252"/>
    </location>
</feature>
<keyword evidence="1" id="KW-1133">Transmembrane helix</keyword>
<dbReference type="AlphaFoldDB" id="A0A1Q9LGV7"/>
<keyword evidence="3" id="KW-1185">Reference proteome</keyword>
<name>A0A1Q9LGV7_9PSEU</name>